<comment type="caution">
    <text evidence="2">Lacks conserved residue(s) required for the propagation of feature annotation.</text>
</comment>
<dbReference type="AlphaFoldDB" id="A0A8B8AYJ5"/>
<evidence type="ECO:0000256" key="1">
    <source>
        <dbReference type="ARBA" id="ARBA00023157"/>
    </source>
</evidence>
<feature type="chain" id="PRO_5034214028" evidence="3">
    <location>
        <begin position="23"/>
        <end position="177"/>
    </location>
</feature>
<feature type="signal peptide" evidence="3">
    <location>
        <begin position="1"/>
        <end position="22"/>
    </location>
</feature>
<evidence type="ECO:0000256" key="2">
    <source>
        <dbReference type="PROSITE-ProRule" id="PRU00124"/>
    </source>
</evidence>
<dbReference type="CDD" id="cd00112">
    <property type="entry name" value="LDLa"/>
    <property type="match status" value="1"/>
</dbReference>
<dbReference type="SUPFAM" id="SSF57424">
    <property type="entry name" value="LDL receptor-like module"/>
    <property type="match status" value="1"/>
</dbReference>
<sequence length="177" mass="20142">MRVLRAILTTYFLLVFLSSTCAKNRARFKSKKNTWRLKLLRKILQQSPGVELLSLRNKHNTHIPNISSGSLSGKDSNGKHVPVIQCDETSAVDLIACPSPNNKGQLFCISEEFLCDKKMDCPNGEDEELVSCMFHQWANTFFNSISKSLTDIKTSVYNLKQSLENAQNYQKGIYTYR</sequence>
<dbReference type="Proteomes" id="UP000694844">
    <property type="component" value="Chromosome 7"/>
</dbReference>
<proteinExistence type="predicted"/>
<dbReference type="GO" id="GO:0030297">
    <property type="term" value="F:transmembrane receptor protein tyrosine kinase activator activity"/>
    <property type="evidence" value="ECO:0007669"/>
    <property type="project" value="TreeGrafter"/>
</dbReference>
<organism evidence="4 5">
    <name type="scientific">Crassostrea virginica</name>
    <name type="common">Eastern oyster</name>
    <dbReference type="NCBI Taxonomy" id="6565"/>
    <lineage>
        <taxon>Eukaryota</taxon>
        <taxon>Metazoa</taxon>
        <taxon>Spiralia</taxon>
        <taxon>Lophotrochozoa</taxon>
        <taxon>Mollusca</taxon>
        <taxon>Bivalvia</taxon>
        <taxon>Autobranchia</taxon>
        <taxon>Pteriomorphia</taxon>
        <taxon>Ostreida</taxon>
        <taxon>Ostreoidea</taxon>
        <taxon>Ostreidae</taxon>
        <taxon>Crassostrea</taxon>
    </lineage>
</organism>
<dbReference type="InterPro" id="IPR036055">
    <property type="entry name" value="LDL_receptor-like_sf"/>
</dbReference>
<evidence type="ECO:0000256" key="3">
    <source>
        <dbReference type="SAM" id="SignalP"/>
    </source>
</evidence>
<keyword evidence="1" id="KW-1015">Disulfide bond</keyword>
<keyword evidence="4" id="KW-1185">Reference proteome</keyword>
<dbReference type="RefSeq" id="XP_022295384.1">
    <property type="nucleotide sequence ID" value="XM_022439676.1"/>
</dbReference>
<dbReference type="Gene3D" id="2.40.128.620">
    <property type="match status" value="1"/>
</dbReference>
<dbReference type="KEGG" id="cvn:111105399"/>
<dbReference type="PANTHER" id="PTHR21105:SF0">
    <property type="entry name" value="GH16255P"/>
    <property type="match status" value="1"/>
</dbReference>
<accession>A0A8B8AYJ5</accession>
<dbReference type="OrthoDB" id="6417936at2759"/>
<dbReference type="GeneID" id="111105399"/>
<dbReference type="GO" id="GO:0043195">
    <property type="term" value="C:terminal bouton"/>
    <property type="evidence" value="ECO:0007669"/>
    <property type="project" value="TreeGrafter"/>
</dbReference>
<protein>
    <submittedName>
        <fullName evidence="5">Uncharacterized protein LOC111105399</fullName>
    </submittedName>
</protein>
<dbReference type="GO" id="GO:0043410">
    <property type="term" value="P:positive regulation of MAPK cascade"/>
    <property type="evidence" value="ECO:0007669"/>
    <property type="project" value="TreeGrafter"/>
</dbReference>
<reference evidence="5" key="1">
    <citation type="submission" date="2025-08" db="UniProtKB">
        <authorList>
            <consortium name="RefSeq"/>
        </authorList>
    </citation>
    <scope>IDENTIFICATION</scope>
    <source>
        <tissue evidence="5">Whole sample</tissue>
    </source>
</reference>
<evidence type="ECO:0000313" key="5">
    <source>
        <dbReference type="RefSeq" id="XP_022295384.1"/>
    </source>
</evidence>
<dbReference type="InterPro" id="IPR002172">
    <property type="entry name" value="LDrepeatLR_classA_rpt"/>
</dbReference>
<evidence type="ECO:0000313" key="4">
    <source>
        <dbReference type="Proteomes" id="UP000694844"/>
    </source>
</evidence>
<keyword evidence="3" id="KW-0732">Signal</keyword>
<dbReference type="PANTHER" id="PTHR21105">
    <property type="entry name" value="GH16255P"/>
    <property type="match status" value="1"/>
</dbReference>
<dbReference type="PROSITE" id="PS50068">
    <property type="entry name" value="LDLRA_2"/>
    <property type="match status" value="1"/>
</dbReference>
<dbReference type="InterPro" id="IPR023415">
    <property type="entry name" value="LDLR_class-A_CS"/>
</dbReference>
<dbReference type="PROSITE" id="PS01209">
    <property type="entry name" value="LDLRA_1"/>
    <property type="match status" value="1"/>
</dbReference>
<name>A0A8B8AYJ5_CRAVI</name>
<gene>
    <name evidence="5" type="primary">LOC111105399</name>
</gene>